<dbReference type="EMBL" id="MU006220">
    <property type="protein sequence ID" value="KAF2829794.1"/>
    <property type="molecule type" value="Genomic_DNA"/>
</dbReference>
<dbReference type="GO" id="GO:0000724">
    <property type="term" value="P:double-strand break repair via homologous recombination"/>
    <property type="evidence" value="ECO:0007669"/>
    <property type="project" value="TreeGrafter"/>
</dbReference>
<dbReference type="GO" id="GO:0008318">
    <property type="term" value="F:protein prenyltransferase activity"/>
    <property type="evidence" value="ECO:0007669"/>
    <property type="project" value="InterPro"/>
</dbReference>
<dbReference type="PANTHER" id="PTHR28122">
    <property type="entry name" value="E3 UBIQUITIN-PROTEIN LIGASE SUBSTRATE RECEPTOR MMS22"/>
    <property type="match status" value="1"/>
</dbReference>
<feature type="compositionally biased region" description="Low complexity" evidence="1">
    <location>
        <begin position="415"/>
        <end position="429"/>
    </location>
</feature>
<dbReference type="PROSITE" id="PS51147">
    <property type="entry name" value="PFTA"/>
    <property type="match status" value="5"/>
</dbReference>
<name>A0A6A7AAC2_9PLEO</name>
<feature type="compositionally biased region" description="Low complexity" evidence="1">
    <location>
        <begin position="528"/>
        <end position="540"/>
    </location>
</feature>
<reference evidence="2" key="1">
    <citation type="journal article" date="2020" name="Stud. Mycol.">
        <title>101 Dothideomycetes genomes: a test case for predicting lifestyles and emergence of pathogens.</title>
        <authorList>
            <person name="Haridas S."/>
            <person name="Albert R."/>
            <person name="Binder M."/>
            <person name="Bloem J."/>
            <person name="Labutti K."/>
            <person name="Salamov A."/>
            <person name="Andreopoulos B."/>
            <person name="Baker S."/>
            <person name="Barry K."/>
            <person name="Bills G."/>
            <person name="Bluhm B."/>
            <person name="Cannon C."/>
            <person name="Castanera R."/>
            <person name="Culley D."/>
            <person name="Daum C."/>
            <person name="Ezra D."/>
            <person name="Gonzalez J."/>
            <person name="Henrissat B."/>
            <person name="Kuo A."/>
            <person name="Liang C."/>
            <person name="Lipzen A."/>
            <person name="Lutzoni F."/>
            <person name="Magnuson J."/>
            <person name="Mondo S."/>
            <person name="Nolan M."/>
            <person name="Ohm R."/>
            <person name="Pangilinan J."/>
            <person name="Park H.-J."/>
            <person name="Ramirez L."/>
            <person name="Alfaro M."/>
            <person name="Sun H."/>
            <person name="Tritt A."/>
            <person name="Yoshinaga Y."/>
            <person name="Zwiers L.-H."/>
            <person name="Turgeon B."/>
            <person name="Goodwin S."/>
            <person name="Spatafora J."/>
            <person name="Crous P."/>
            <person name="Grigoriev I."/>
        </authorList>
    </citation>
    <scope>NUCLEOTIDE SEQUENCE</scope>
    <source>
        <strain evidence="2">CBS 113818</strain>
    </source>
</reference>
<feature type="region of interest" description="Disordered" evidence="1">
    <location>
        <begin position="409"/>
        <end position="469"/>
    </location>
</feature>
<accession>A0A6A7AAC2</accession>
<organism evidence="2 3">
    <name type="scientific">Ophiobolus disseminans</name>
    <dbReference type="NCBI Taxonomy" id="1469910"/>
    <lineage>
        <taxon>Eukaryota</taxon>
        <taxon>Fungi</taxon>
        <taxon>Dikarya</taxon>
        <taxon>Ascomycota</taxon>
        <taxon>Pezizomycotina</taxon>
        <taxon>Dothideomycetes</taxon>
        <taxon>Pleosporomycetidae</taxon>
        <taxon>Pleosporales</taxon>
        <taxon>Pleosporineae</taxon>
        <taxon>Phaeosphaeriaceae</taxon>
        <taxon>Ophiobolus</taxon>
    </lineage>
</organism>
<feature type="compositionally biased region" description="Polar residues" evidence="1">
    <location>
        <begin position="1088"/>
        <end position="1098"/>
    </location>
</feature>
<feature type="compositionally biased region" description="Acidic residues" evidence="1">
    <location>
        <begin position="2093"/>
        <end position="2108"/>
    </location>
</feature>
<feature type="compositionally biased region" description="Low complexity" evidence="1">
    <location>
        <begin position="825"/>
        <end position="841"/>
    </location>
</feature>
<dbReference type="GO" id="GO:0005634">
    <property type="term" value="C:nucleus"/>
    <property type="evidence" value="ECO:0007669"/>
    <property type="project" value="InterPro"/>
</dbReference>
<feature type="compositionally biased region" description="Basic residues" evidence="1">
    <location>
        <begin position="1261"/>
        <end position="1272"/>
    </location>
</feature>
<dbReference type="InterPro" id="IPR019021">
    <property type="entry name" value="Mms22"/>
</dbReference>
<dbReference type="GO" id="GO:0031297">
    <property type="term" value="P:replication fork processing"/>
    <property type="evidence" value="ECO:0007669"/>
    <property type="project" value="InterPro"/>
</dbReference>
<dbReference type="Pfam" id="PF09462">
    <property type="entry name" value="Mus7"/>
    <property type="match status" value="1"/>
</dbReference>
<sequence length="2680" mass="299916">MASHGISRGSGPVVRSEEARQKELQQINQYKDFVDLVNTKITEKQYTIEVLGHVTKLLNENPEYYTIWNHRRQTLNSLLSGASPAQSPDDLMQGDLQLTFALLRKYPKCYWIWNHRDWLLHRAEAVLGVEAARKLWTGELHLVNKMLHADSRNFHAWSYRRVVVSQIERLAIATADGQVESLAESEFEYTTKMIKINLSNFSAWHNRSQLIPQILAERNADSKARRAFFGAELSLICEAINTDPFDQSIWFYHQYLLSTISPSCPPHRLVVLDLTNGERQRYYEHETEYIKEILEDEADCKWIYEGLLGLAEAYLEVDAGFAVFGAVSFSAFLFQAQNPSIDDQEDVDAEEEEEEAVPPTFFSSSGAEAGWGDRGARLIQMHDETELSEKLSHVAAHSRPNALVACDAPAQQMHSTSSLTPPSLQPTPTCRRGPMSKWRQKGFVQDSDEDEEESQLESQASRKNGSVQGRVERVVDIEKSGEEPESGELGVLRTIEDGGAIREGGPKSHQPAREEEPPSPAPKRISPRRPTTSPLTPAATYHPIRKPTESPDPLQDSSLPRSHLNKRNISSQILGSPHLGIKSAPAPRQHSNDAVPSQAPSSLSPQLRLPRPRNADKTDVAPNVLGAFGIDPLSDASEDEALSDPPTDLESPETRYITPMPHRRTAVQVVIPSSAALQRQTLDQDPRREFRQRKPIQMHPYALEGERYRREVQSRGLKPVPRPRSPERRAGHDAETQEKEFDPNATPLSSPPEFEIPVSTPVIHRQRKERAPQESSTGRHAPDPIRHRLPATQLHLPHAAKRRKLNLSSTQATPVPRSIFDNDGSHIWSIPSNSPPHSSSPLVTGHQSTHRFERIPTATPAPNLPTPSTSSVFQDDPQPLLDSDSDPVPRSARRSSSGLRKPPGIILSDDSSSDSDSSSEAAQSDNEVKKVGKKIKGVLPASWLRFDRQAQERRKARARELDRARLMATQFSEPPEPQRGVAQRVLKRAVGVGRSSSSTTPAKDVVVISDASEDEGNLLYNDAGRLQESVETAAALAAALDSRYANDDLDSMENDRLHLFTLGGTGAKRKKQTKVTDAFGKAKRLKTSDGTARKQQAGASGRKQASSRRVRRTPPPAMSVVDVDLSPSKHGKSIPQFLRLARRQALQRPDLAREGPQSKQIRLHNARDTEDANATLEQWRRGSLNPKGNVPLRRKSGRSPLSGKVDNQQNVQPLSQGGRDLGKGLNTSSEAKSYVSQDPRRTSRHSGLEMFLRTPTQKTTPSKRTKQTRKSHQLIERSIRRGPLPLRAGQLEGDETVFGHGHRKIAFETGLRYADRQALAVSMNDHSFMNPQLARFLADEDAVLPPLPSAKDIGELPVEVQQPAPPRRRLVRKKIQAQRVDVDAREYRQPSEPAVQEVLNISKATPYKDITTEDQTVLQGLGPYGTRYPTTFDVITLRSETYFHSSTLIGSEDLKRALSVGKVGTRDLDELAGYCTITCDAATTRCGPWNDEISSALHDMARVATSPLELETTPSDGDAQTVKQKALTKIIQFIRSFINYVSVHLSFSDPVDRKSFVTKTHQLMFSLFDQISVVHATNDEEGPGKALGLSCFQAMVYLLASIAQIRLIAQHPVVDGNVQSELQRLSHSISRVVITCIVQKGILELDNFLQQNKRHAARQNGIQQDEVLVEGVVVCMHALDRTMLPGLSFWDFVNQELCSVVADATHLHLYESTWATLFTLVPFVEFDLSGIPSRDKRESFSDDNWSCISVMLKRVFELYPSTYKQCGSSLNDYVRANLVRCHRLIKYWHWQRPELMLHAVFDFFGKNGLKQLRRESTSGSASFLDGATAAQASTLEPNESSFHVALKCLVLGLRGMCGAYTEKKLRSFVFRCIPNHGRSYPKDQPLDEESFSALRNHHDLLCTLYWAAPPQCRPKLDHIRSLVSHENSHREACRVNVRAWANLMTFQLSTDEPYASAKLFALWHKDIMHLTLKQYRLAKTEADDYLKSGVLDGTTDVSAVMVRNTMERNQEQVIATLLDCIAGMRKAMQSASAHTPLDRFLVDSDIVHLLELPHLEDRRLVNVIRDTLAMLQEYAKLHKAARRRKESQPTSEESQDYGDFPDLDDLDGIDPQPTAVTQQNVSLGFIQIPLWHLLSNAFGAETSPDDNLLMDCVDTWVRVADSQVTSGVRSWSYYIESFSQVSWQQLRDTEQTRKFGSYFLSAIVECDHIAYEEHRQEFLTALLLSLVDRESMLRFQHRLLHAIAGVDNAHPLLKNLPFFRSQDNGEWDIAADTVRSRRLALISSMLSNMRDDLRGTARTTEAKRTYATMVKDFMTRMKSNYQQLRQGSAVTGAYVEFVQKIVQFLKQYTGDFCHVLPFFTDSVAFPLPAADPKYVVGRLCGYAPKAMDLGTAKELSVYIGTTAQQAAAENQQIYLVGQLTTAVCSGEVPAPDRAALRSALLQGIFPTYLEQVFSSSMVFLIGRPILETLRPILETMIFDLRITQPDSLSVAVGCIVAVSHAFIRGTEQLKIHPTLLEQTYVLSASAYMFEAMASLVPILDYICSRTSTHAHSSKPPIVTYMTDLSVYITETLHGMMPHTRPRYRGDAHATSSDKQHAVISSFCKRGLEDIMKANWSESGGAIWFGQHHAKKEAVFDIGSLEEEKVRLIGAIGSFEDVLQNVYGEEQHVEEREDVGGDVFV</sequence>
<dbReference type="SUPFAM" id="SSF48439">
    <property type="entry name" value="Protein prenylyltransferase"/>
    <property type="match status" value="1"/>
</dbReference>
<dbReference type="PANTHER" id="PTHR28122:SF1">
    <property type="entry name" value="E3 UBIQUITIN-PROTEIN LIGASE SUBSTRATE RECEPTOR MMS22"/>
    <property type="match status" value="1"/>
</dbReference>
<feature type="compositionally biased region" description="Low complexity" evidence="1">
    <location>
        <begin position="596"/>
        <end position="609"/>
    </location>
</feature>
<evidence type="ECO:0000256" key="1">
    <source>
        <dbReference type="SAM" id="MobiDB-lite"/>
    </source>
</evidence>
<evidence type="ECO:0000313" key="3">
    <source>
        <dbReference type="Proteomes" id="UP000799424"/>
    </source>
</evidence>
<feature type="compositionally biased region" description="Low complexity" evidence="1">
    <location>
        <begin position="856"/>
        <end position="882"/>
    </location>
</feature>
<feature type="compositionally biased region" description="Low complexity" evidence="1">
    <location>
        <begin position="908"/>
        <end position="919"/>
    </location>
</feature>
<dbReference type="OrthoDB" id="2386201at2759"/>
<feature type="compositionally biased region" description="Polar residues" evidence="1">
    <location>
        <begin position="1225"/>
        <end position="1236"/>
    </location>
</feature>
<feature type="region of interest" description="Disordered" evidence="1">
    <location>
        <begin position="1073"/>
        <end position="1135"/>
    </location>
</feature>
<feature type="compositionally biased region" description="Acidic residues" evidence="1">
    <location>
        <begin position="446"/>
        <end position="455"/>
    </location>
</feature>
<feature type="compositionally biased region" description="Basic and acidic residues" evidence="1">
    <location>
        <begin position="724"/>
        <end position="742"/>
    </location>
</feature>
<feature type="region of interest" description="Disordered" evidence="1">
    <location>
        <begin position="2080"/>
        <end position="2111"/>
    </location>
</feature>
<dbReference type="InterPro" id="IPR002088">
    <property type="entry name" value="Prenyl_trans_a"/>
</dbReference>
<dbReference type="Gene3D" id="1.25.40.120">
    <property type="entry name" value="Protein prenylyltransferase"/>
    <property type="match status" value="1"/>
</dbReference>
<proteinExistence type="predicted"/>
<feature type="compositionally biased region" description="Basic and acidic residues" evidence="1">
    <location>
        <begin position="499"/>
        <end position="516"/>
    </location>
</feature>
<feature type="compositionally biased region" description="Polar residues" evidence="1">
    <location>
        <begin position="1205"/>
        <end position="1215"/>
    </location>
</feature>
<feature type="compositionally biased region" description="Acidic residues" evidence="1">
    <location>
        <begin position="342"/>
        <end position="356"/>
    </location>
</feature>
<dbReference type="GO" id="GO:0035361">
    <property type="term" value="C:Cul8-RING ubiquitin ligase complex"/>
    <property type="evidence" value="ECO:0007669"/>
    <property type="project" value="TreeGrafter"/>
</dbReference>
<evidence type="ECO:0000313" key="2">
    <source>
        <dbReference type="EMBL" id="KAF2829794.1"/>
    </source>
</evidence>
<feature type="compositionally biased region" description="Basic and acidic residues" evidence="1">
    <location>
        <begin position="704"/>
        <end position="713"/>
    </location>
</feature>
<keyword evidence="3" id="KW-1185">Reference proteome</keyword>
<gene>
    <name evidence="2" type="ORF">CC86DRAFT_379307</name>
</gene>
<dbReference type="Pfam" id="PF01239">
    <property type="entry name" value="PPTA"/>
    <property type="match status" value="5"/>
</dbReference>
<feature type="region of interest" description="Disordered" evidence="1">
    <location>
        <begin position="1147"/>
        <end position="1273"/>
    </location>
</feature>
<evidence type="ECO:0008006" key="4">
    <source>
        <dbReference type="Google" id="ProtNLM"/>
    </source>
</evidence>
<protein>
    <recommendedName>
        <fullName evidence="4">Protein prenylyltransferase</fullName>
    </recommendedName>
</protein>
<feature type="region of interest" description="Disordered" evidence="1">
    <location>
        <begin position="341"/>
        <end position="369"/>
    </location>
</feature>
<feature type="region of interest" description="Disordered" evidence="1">
    <location>
        <begin position="499"/>
        <end position="930"/>
    </location>
</feature>
<dbReference type="Proteomes" id="UP000799424">
    <property type="component" value="Unassembled WGS sequence"/>
</dbReference>